<feature type="region of interest" description="Disordered" evidence="1">
    <location>
        <begin position="537"/>
        <end position="608"/>
    </location>
</feature>
<feature type="compositionally biased region" description="Basic and acidic residues" evidence="1">
    <location>
        <begin position="288"/>
        <end position="307"/>
    </location>
</feature>
<organism evidence="3 4">
    <name type="scientific">Staurois parvus</name>
    <dbReference type="NCBI Taxonomy" id="386267"/>
    <lineage>
        <taxon>Eukaryota</taxon>
        <taxon>Metazoa</taxon>
        <taxon>Chordata</taxon>
        <taxon>Craniata</taxon>
        <taxon>Vertebrata</taxon>
        <taxon>Euteleostomi</taxon>
        <taxon>Amphibia</taxon>
        <taxon>Batrachia</taxon>
        <taxon>Anura</taxon>
        <taxon>Neobatrachia</taxon>
        <taxon>Ranoidea</taxon>
        <taxon>Ranidae</taxon>
        <taxon>Staurois</taxon>
    </lineage>
</organism>
<comment type="caution">
    <text evidence="3">The sequence shown here is derived from an EMBL/GenBank/DDBJ whole genome shotgun (WGS) entry which is preliminary data.</text>
</comment>
<feature type="region of interest" description="Disordered" evidence="1">
    <location>
        <begin position="959"/>
        <end position="997"/>
    </location>
</feature>
<feature type="compositionally biased region" description="Gly residues" evidence="1">
    <location>
        <begin position="95"/>
        <end position="104"/>
    </location>
</feature>
<dbReference type="CDD" id="cd14423">
    <property type="entry name" value="CUE_UBR5"/>
    <property type="match status" value="1"/>
</dbReference>
<evidence type="ECO:0000313" key="4">
    <source>
        <dbReference type="Proteomes" id="UP001162483"/>
    </source>
</evidence>
<name>A0ABN9C1Q1_9NEOB</name>
<reference evidence="3" key="1">
    <citation type="submission" date="2023-05" db="EMBL/GenBank/DDBJ databases">
        <authorList>
            <person name="Stuckert A."/>
        </authorList>
    </citation>
    <scope>NUCLEOTIDE SEQUENCE</scope>
</reference>
<dbReference type="EMBL" id="CATNWA010007243">
    <property type="protein sequence ID" value="CAI9553641.1"/>
    <property type="molecule type" value="Genomic_DNA"/>
</dbReference>
<feature type="domain" description="E3 ubiquitin-protein ligase UBR5 ubiquitin-associated" evidence="2">
    <location>
        <begin position="139"/>
        <end position="190"/>
    </location>
</feature>
<dbReference type="PANTHER" id="PTHR46276:SF1">
    <property type="entry name" value="E3 UBIQUITIN-PROTEIN LIGASE UBR5"/>
    <property type="match status" value="1"/>
</dbReference>
<feature type="region of interest" description="Disordered" evidence="1">
    <location>
        <begin position="288"/>
        <end position="308"/>
    </location>
</feature>
<dbReference type="InterPro" id="IPR024725">
    <property type="entry name" value="UBR5_UBA"/>
</dbReference>
<dbReference type="Gene3D" id="1.10.8.10">
    <property type="entry name" value="DNA helicase RuvA subunit, C-terminal domain"/>
    <property type="match status" value="1"/>
</dbReference>
<evidence type="ECO:0000313" key="3">
    <source>
        <dbReference type="EMBL" id="CAI9553641.1"/>
    </source>
</evidence>
<sequence length="1160" mass="126711">MTSIHFVVHPLPGTEDQLNDRLREVSEKLNKYNLSSHPPLNVLEQTTIKQCVVGPNHAAFLLEDGRVCRIGFLVQPDRLELSKPENNDGSRWSSGVGGSGGGSSGRSSAGARDSRRQTRVIRTGRDRGSGLLGSQPQPVIPASVIPEELISQAQVVLQGKSRSVIIRELQRTNLDVNLAVNNLLSRDDEDGDDGDDTASESYLPGEDLMSLLDADIHSAHPSVIIDADAMFSEDISYFGYPSFRRSSLSRIGSSRVLLLPLERDSELLRERESVLRLRERRWLDGASFDNERGSTSKEGEPSLDKKNTPILSPVSLGEDLQWWPEKDGTKFVAIGALYSELVAVSSKGELYQWKWLESEPYRNPQNPLIHHPRTSFLGLTNEKIVLLSANSIRATVATESNKVATWVDETLSSVATKLEHTAQVFPELQGEKIVSLHCCALYTCAQLENNLYWWGVVPFSQRKKMLEKARAKNKKPKSSAGISSLPNITVGTQVCLRNNPLYHAGAVAFSISAGIPKVGVLMESVWNMNDSCRFQLRSPESLKNMEKSSKTTEAKPESKQEPVKTEMGPPPSPASTCSDASSIASSASMPYKRRRSTPAPKEEEKVNEEQWSLREVVFVEDVKNVPVGKVLKVDGAYVAVKFPGTSNSTSSQCTPGCDPDPSSLLQDCRLLRIDELQVVKTGGTPKVPDCFQRTPKKLCIPEKTEILAVNVDSKGVHAVLKTGTWVRYCIFDLATGKAEQENNFPTSSIAFLGQNERNVAIFTAGQESPIILRDGNGTIYPMAKDCMGGIRDPDWLDLPPISSLGMGVHSLANLPANSTIKKKAAIIIMAVEKQTLMQHILRCDYEACRQYLVNLEQGVVLDQNTQMLQTFLSHRCDGNRNILHACVSVCFPTSNKETKEEEEAERSERNTFAERLSAVEAIANAISVVSSNGPGNRAGSSSSRSLRLREMMRRSLRAAGLGRHEAGASSDHQDPVSPPIAPPSWVPDPPAMDPDGDIDFILAPAVGSLTTASTGTGQGPSTSTIPGPSSEPSVVESKDRKANAHFILKLLCDSIVLQPYLRDLLSAKDARGMTPFMSAVSGRAYPAAITILETAQKIAKAEANANEKEEDVFKAMICPPGTNADDSPLYVLCCNDTCSFTWTGAEHINQDIFECRTCGC</sequence>
<gene>
    <name evidence="3" type="ORF">SPARVUS_LOCUS4073722</name>
</gene>
<feature type="compositionally biased region" description="Basic and acidic residues" evidence="1">
    <location>
        <begin position="543"/>
        <end position="564"/>
    </location>
</feature>
<feature type="compositionally biased region" description="Pro residues" evidence="1">
    <location>
        <begin position="976"/>
        <end position="992"/>
    </location>
</feature>
<feature type="region of interest" description="Disordered" evidence="1">
    <location>
        <begin position="80"/>
        <end position="136"/>
    </location>
</feature>
<dbReference type="Gene3D" id="2.130.10.30">
    <property type="entry name" value="Regulator of chromosome condensation 1/beta-lactamase-inhibitor protein II"/>
    <property type="match status" value="1"/>
</dbReference>
<evidence type="ECO:0000256" key="1">
    <source>
        <dbReference type="SAM" id="MobiDB-lite"/>
    </source>
</evidence>
<feature type="compositionally biased region" description="Low complexity" evidence="1">
    <location>
        <begin position="1011"/>
        <end position="1035"/>
    </location>
</feature>
<dbReference type="Pfam" id="PF11547">
    <property type="entry name" value="E3_UbLigase_EDD"/>
    <property type="match status" value="1"/>
</dbReference>
<feature type="compositionally biased region" description="Low complexity" evidence="1">
    <location>
        <begin position="574"/>
        <end position="588"/>
    </location>
</feature>
<evidence type="ECO:0000259" key="2">
    <source>
        <dbReference type="Pfam" id="PF11547"/>
    </source>
</evidence>
<dbReference type="PANTHER" id="PTHR46276">
    <property type="entry name" value="E3 UBIQUITIN-PROTEIN LIGASE UBR5"/>
    <property type="match status" value="1"/>
</dbReference>
<keyword evidence="4" id="KW-1185">Reference proteome</keyword>
<dbReference type="SUPFAM" id="SSF50985">
    <property type="entry name" value="RCC1/BLIP-II"/>
    <property type="match status" value="1"/>
</dbReference>
<protein>
    <recommendedName>
        <fullName evidence="2">E3 ubiquitin-protein ligase UBR5 ubiquitin-associated domain-containing protein</fullName>
    </recommendedName>
</protein>
<feature type="region of interest" description="Disordered" evidence="1">
    <location>
        <begin position="1011"/>
        <end position="1037"/>
    </location>
</feature>
<dbReference type="Proteomes" id="UP001162483">
    <property type="component" value="Unassembled WGS sequence"/>
</dbReference>
<proteinExistence type="predicted"/>
<feature type="compositionally biased region" description="Basic and acidic residues" evidence="1">
    <location>
        <begin position="962"/>
        <end position="974"/>
    </location>
</feature>
<dbReference type="InterPro" id="IPR009091">
    <property type="entry name" value="RCC1/BLIP-II"/>
</dbReference>
<accession>A0ABN9C1Q1</accession>